<feature type="domain" description="VTT" evidence="7">
    <location>
        <begin position="77"/>
        <end position="192"/>
    </location>
</feature>
<keyword evidence="2 6" id="KW-1003">Cell membrane</keyword>
<evidence type="ECO:0000313" key="9">
    <source>
        <dbReference type="Proteomes" id="UP000004069"/>
    </source>
</evidence>
<comment type="similarity">
    <text evidence="6">Belongs to the TVP38/TMEM64 family.</text>
</comment>
<evidence type="ECO:0000256" key="5">
    <source>
        <dbReference type="ARBA" id="ARBA00023136"/>
    </source>
</evidence>
<dbReference type="OrthoDB" id="371137at2"/>
<dbReference type="EMBL" id="ADNY01000037">
    <property type="protein sequence ID" value="EFG55356.1"/>
    <property type="molecule type" value="Genomic_DNA"/>
</dbReference>
<dbReference type="PANTHER" id="PTHR12677">
    <property type="entry name" value="GOLGI APPARATUS MEMBRANE PROTEIN TVP38-RELATED"/>
    <property type="match status" value="1"/>
</dbReference>
<dbReference type="AlphaFoldDB" id="D4YTZ4"/>
<evidence type="ECO:0000256" key="3">
    <source>
        <dbReference type="ARBA" id="ARBA00022692"/>
    </source>
</evidence>
<feature type="transmembrane region" description="Helical" evidence="6">
    <location>
        <begin position="93"/>
        <end position="113"/>
    </location>
</feature>
<feature type="transmembrane region" description="Helical" evidence="6">
    <location>
        <begin position="173"/>
        <end position="199"/>
    </location>
</feature>
<keyword evidence="9" id="KW-1185">Reference proteome</keyword>
<evidence type="ECO:0000256" key="4">
    <source>
        <dbReference type="ARBA" id="ARBA00022989"/>
    </source>
</evidence>
<dbReference type="RefSeq" id="WP_006352156.1">
    <property type="nucleotide sequence ID" value="NZ_ADNY01000037.1"/>
</dbReference>
<reference evidence="8 9" key="1">
    <citation type="submission" date="2010-04" db="EMBL/GenBank/DDBJ databases">
        <authorList>
            <person name="Muzny D."/>
            <person name="Qin X."/>
            <person name="Deng J."/>
            <person name="Jiang H."/>
            <person name="Liu Y."/>
            <person name="Qu J."/>
            <person name="Song X.-Z."/>
            <person name="Zhang L."/>
            <person name="Thornton R."/>
            <person name="Coyle M."/>
            <person name="Francisco L."/>
            <person name="Jackson L."/>
            <person name="Javaid M."/>
            <person name="Korchina V."/>
            <person name="Kovar C."/>
            <person name="Mata R."/>
            <person name="Mathew T."/>
            <person name="Ngo R."/>
            <person name="Nguyen L."/>
            <person name="Nguyen N."/>
            <person name="Okwuonu G."/>
            <person name="Ongeri F."/>
            <person name="Pham C."/>
            <person name="Simmons D."/>
            <person name="Wilczek-Boney K."/>
            <person name="Hale W."/>
            <person name="Jakkamsetti A."/>
            <person name="Pham P."/>
            <person name="Ruth R."/>
            <person name="San Lucas F."/>
            <person name="Warren J."/>
            <person name="Zhang J."/>
            <person name="Zhao Z."/>
            <person name="Zhou C."/>
            <person name="Zhu D."/>
            <person name="Lee S."/>
            <person name="Bess C."/>
            <person name="Blankenburg K."/>
            <person name="Forbes L."/>
            <person name="Fu Q."/>
            <person name="Gubbala S."/>
            <person name="Hirani K."/>
            <person name="Jayaseelan J.C."/>
            <person name="Lara F."/>
            <person name="Munidasa M."/>
            <person name="Palculict T."/>
            <person name="Patil S."/>
            <person name="Pu L.-L."/>
            <person name="Saada N."/>
            <person name="Tang L."/>
            <person name="Weissenberger G."/>
            <person name="Zhu Y."/>
            <person name="Hemphill L."/>
            <person name="Shang Y."/>
            <person name="Youmans B."/>
            <person name="Ayvaz T."/>
            <person name="Ross M."/>
            <person name="Santibanez J."/>
            <person name="Aqrawi P."/>
            <person name="Gross S."/>
            <person name="Joshi V."/>
            <person name="Fowler G."/>
            <person name="Nazareth L."/>
            <person name="Reid J."/>
            <person name="Worley K."/>
            <person name="Petrosino J."/>
            <person name="Highlander S."/>
            <person name="Gibbs R."/>
        </authorList>
    </citation>
    <scope>NUCLEOTIDE SEQUENCE [LARGE SCALE GENOMIC DNA]</scope>
    <source>
        <strain evidence="8 9">DSM 11664</strain>
    </source>
</reference>
<evidence type="ECO:0000313" key="8">
    <source>
        <dbReference type="EMBL" id="EFG55356.1"/>
    </source>
</evidence>
<accession>D4YTZ4</accession>
<dbReference type="Proteomes" id="UP000004069">
    <property type="component" value="Unassembled WGS sequence"/>
</dbReference>
<name>D4YTZ4_9LACO</name>
<protein>
    <recommendedName>
        <fullName evidence="6">TVP38/TMEM64 family membrane protein</fullName>
    </recommendedName>
</protein>
<dbReference type="PANTHER" id="PTHR12677:SF49">
    <property type="entry name" value="TVP38_TMEM64 FAMILY MEMBRANE PROTEIN"/>
    <property type="match status" value="1"/>
</dbReference>
<evidence type="ECO:0000256" key="1">
    <source>
        <dbReference type="ARBA" id="ARBA00004651"/>
    </source>
</evidence>
<feature type="transmembrane region" description="Helical" evidence="6">
    <location>
        <begin position="58"/>
        <end position="81"/>
    </location>
</feature>
<feature type="transmembrane region" description="Helical" evidence="6">
    <location>
        <begin position="144"/>
        <end position="167"/>
    </location>
</feature>
<evidence type="ECO:0000256" key="6">
    <source>
        <dbReference type="RuleBase" id="RU366058"/>
    </source>
</evidence>
<comment type="caution">
    <text evidence="8">The sequence shown here is derived from an EMBL/GenBank/DDBJ whole genome shotgun (WGS) entry which is preliminary data.</text>
</comment>
<dbReference type="InterPro" id="IPR015414">
    <property type="entry name" value="TMEM64"/>
</dbReference>
<dbReference type="GO" id="GO:0005886">
    <property type="term" value="C:plasma membrane"/>
    <property type="evidence" value="ECO:0007669"/>
    <property type="project" value="UniProtKB-SubCell"/>
</dbReference>
<dbReference type="STRING" id="83683.B1745_05965"/>
<keyword evidence="4 6" id="KW-1133">Transmembrane helix</keyword>
<sequence>MIDGDESVHLSEEKSRKLINYATIVSSIIIVLLVIYWYRLGIFTDQDKMRAYLANKKIIGPVVFVLIQIVQVVIPIIPGGISLLGGVVFFGPIWGFIYNYIGICIGSLINFFLARYYGRSFILHIVSEETLNKYMKWAKNQKRFNWFFALCILAPAAPDDVLCLLAGLTEMKFWTYFWIIILCKPWTIAAYSLGLVYGARWLLKLIGK</sequence>
<proteinExistence type="inferred from homology"/>
<dbReference type="PATRIC" id="fig|585524.9.peg.1150"/>
<feature type="transmembrane region" description="Helical" evidence="6">
    <location>
        <begin position="18"/>
        <end position="38"/>
    </location>
</feature>
<dbReference type="InterPro" id="IPR032816">
    <property type="entry name" value="VTT_dom"/>
</dbReference>
<evidence type="ECO:0000256" key="2">
    <source>
        <dbReference type="ARBA" id="ARBA00022475"/>
    </source>
</evidence>
<evidence type="ECO:0000259" key="7">
    <source>
        <dbReference type="Pfam" id="PF09335"/>
    </source>
</evidence>
<dbReference type="eggNOG" id="COG0398">
    <property type="taxonomic scope" value="Bacteria"/>
</dbReference>
<gene>
    <name evidence="8" type="ORF">HMPREF0493_1005</name>
</gene>
<organism evidence="8 9">
    <name type="scientific">Lactobacillus amylolyticus DSM 11664</name>
    <dbReference type="NCBI Taxonomy" id="585524"/>
    <lineage>
        <taxon>Bacteria</taxon>
        <taxon>Bacillati</taxon>
        <taxon>Bacillota</taxon>
        <taxon>Bacilli</taxon>
        <taxon>Lactobacillales</taxon>
        <taxon>Lactobacillaceae</taxon>
        <taxon>Lactobacillus</taxon>
    </lineage>
</organism>
<comment type="subcellular location">
    <subcellularLocation>
        <location evidence="1 6">Cell membrane</location>
        <topology evidence="1 6">Multi-pass membrane protein</topology>
    </subcellularLocation>
</comment>
<dbReference type="Pfam" id="PF09335">
    <property type="entry name" value="VTT_dom"/>
    <property type="match status" value="1"/>
</dbReference>
<keyword evidence="5 6" id="KW-0472">Membrane</keyword>
<keyword evidence="3 6" id="KW-0812">Transmembrane</keyword>